<evidence type="ECO:0000256" key="8">
    <source>
        <dbReference type="ARBA" id="ARBA00047469"/>
    </source>
</evidence>
<evidence type="ECO:0000256" key="9">
    <source>
        <dbReference type="HAMAP-Rule" id="MF_00049"/>
    </source>
</evidence>
<dbReference type="InterPro" id="IPR015413">
    <property type="entry name" value="Methionyl/Leucyl_tRNA_Synth"/>
</dbReference>
<dbReference type="HAMAP" id="MF_00049_B">
    <property type="entry name" value="Leu_tRNA_synth_B"/>
    <property type="match status" value="1"/>
</dbReference>
<feature type="compositionally biased region" description="Basic and acidic residues" evidence="11">
    <location>
        <begin position="660"/>
        <end position="674"/>
    </location>
</feature>
<keyword evidence="6 9" id="KW-0648">Protein biosynthesis</keyword>
<dbReference type="FunFam" id="3.40.50.620:FF:000003">
    <property type="entry name" value="Leucine--tRNA ligase"/>
    <property type="match status" value="1"/>
</dbReference>
<dbReference type="Pfam" id="PF13603">
    <property type="entry name" value="tRNA-synt_1_2"/>
    <property type="match status" value="1"/>
</dbReference>
<evidence type="ECO:0000256" key="6">
    <source>
        <dbReference type="ARBA" id="ARBA00022917"/>
    </source>
</evidence>
<evidence type="ECO:0000259" key="14">
    <source>
        <dbReference type="Pfam" id="PF09334"/>
    </source>
</evidence>
<dbReference type="Pfam" id="PF00133">
    <property type="entry name" value="tRNA-synt_1"/>
    <property type="match status" value="1"/>
</dbReference>
<feature type="short sequence motif" description="'HIGH' region" evidence="9">
    <location>
        <begin position="42"/>
        <end position="52"/>
    </location>
</feature>
<dbReference type="InterPro" id="IPR025709">
    <property type="entry name" value="Leu_tRNA-synth_edit"/>
</dbReference>
<evidence type="ECO:0000259" key="12">
    <source>
        <dbReference type="Pfam" id="PF00133"/>
    </source>
</evidence>
<evidence type="ECO:0000259" key="15">
    <source>
        <dbReference type="Pfam" id="PF13603"/>
    </source>
</evidence>
<dbReference type="Proteomes" id="UP001071230">
    <property type="component" value="Unassembled WGS sequence"/>
</dbReference>
<evidence type="ECO:0000313" key="18">
    <source>
        <dbReference type="Proteomes" id="UP001071230"/>
    </source>
</evidence>
<evidence type="ECO:0000256" key="10">
    <source>
        <dbReference type="RuleBase" id="RU363035"/>
    </source>
</evidence>
<dbReference type="Proteomes" id="UP000836597">
    <property type="component" value="Chromosome"/>
</dbReference>
<dbReference type="EC" id="6.1.1.4" evidence="9"/>
<comment type="similarity">
    <text evidence="1 9 10">Belongs to the class-I aminoacyl-tRNA synthetase family.</text>
</comment>
<feature type="region of interest" description="Disordered" evidence="11">
    <location>
        <begin position="650"/>
        <end position="674"/>
    </location>
</feature>
<dbReference type="Gene3D" id="3.10.20.590">
    <property type="match status" value="1"/>
</dbReference>
<dbReference type="InterPro" id="IPR014729">
    <property type="entry name" value="Rossmann-like_a/b/a_fold"/>
</dbReference>
<evidence type="ECO:0000313" key="16">
    <source>
        <dbReference type="EMBL" id="CAA7599393.1"/>
    </source>
</evidence>
<dbReference type="Pfam" id="PF09334">
    <property type="entry name" value="tRNA-synt_1g"/>
    <property type="match status" value="1"/>
</dbReference>
<keyword evidence="2 9" id="KW-0963">Cytoplasm</keyword>
<dbReference type="RefSeq" id="WP_240983211.1">
    <property type="nucleotide sequence ID" value="NZ_CDGJ01000033.1"/>
</dbReference>
<dbReference type="GO" id="GO:0004823">
    <property type="term" value="F:leucine-tRNA ligase activity"/>
    <property type="evidence" value="ECO:0007669"/>
    <property type="project" value="UniProtKB-UniRule"/>
</dbReference>
<feature type="domain" description="Leucyl-tRNA synthetase editing" evidence="15">
    <location>
        <begin position="221"/>
        <end position="409"/>
    </location>
</feature>
<dbReference type="CDD" id="cd07958">
    <property type="entry name" value="Anticodon_Ia_Leu_BEm"/>
    <property type="match status" value="1"/>
</dbReference>
<evidence type="ECO:0000256" key="4">
    <source>
        <dbReference type="ARBA" id="ARBA00022741"/>
    </source>
</evidence>
<feature type="binding site" evidence="9">
    <location>
        <position position="586"/>
    </location>
    <ligand>
        <name>ATP</name>
        <dbReference type="ChEBI" id="CHEBI:30616"/>
    </ligand>
</feature>
<feature type="short sequence motif" description="'KMSKS' region" evidence="9">
    <location>
        <begin position="583"/>
        <end position="587"/>
    </location>
</feature>
<protein>
    <recommendedName>
        <fullName evidence="9">Leucine--tRNA ligase</fullName>
        <ecNumber evidence="9">6.1.1.4</ecNumber>
    </recommendedName>
    <alternativeName>
        <fullName evidence="9">Leucyl-tRNA synthetase</fullName>
        <shortName evidence="9">LeuRS</shortName>
    </alternativeName>
</protein>
<keyword evidence="18" id="KW-1185">Reference proteome</keyword>
<dbReference type="PANTHER" id="PTHR43740">
    <property type="entry name" value="LEUCYL-TRNA SYNTHETASE"/>
    <property type="match status" value="1"/>
</dbReference>
<dbReference type="NCBIfam" id="TIGR00396">
    <property type="entry name" value="leuS_bact"/>
    <property type="match status" value="1"/>
</dbReference>
<dbReference type="PANTHER" id="PTHR43740:SF2">
    <property type="entry name" value="LEUCINE--TRNA LIGASE, MITOCHONDRIAL"/>
    <property type="match status" value="1"/>
</dbReference>
<dbReference type="AlphaFoldDB" id="A0A8S0VVF4"/>
<dbReference type="PROSITE" id="PS00178">
    <property type="entry name" value="AA_TRNA_LIGASE_I"/>
    <property type="match status" value="1"/>
</dbReference>
<evidence type="ECO:0000256" key="3">
    <source>
        <dbReference type="ARBA" id="ARBA00022598"/>
    </source>
</evidence>
<comment type="catalytic activity">
    <reaction evidence="8 9">
        <text>tRNA(Leu) + L-leucine + ATP = L-leucyl-tRNA(Leu) + AMP + diphosphate</text>
        <dbReference type="Rhea" id="RHEA:11688"/>
        <dbReference type="Rhea" id="RHEA-COMP:9613"/>
        <dbReference type="Rhea" id="RHEA-COMP:9622"/>
        <dbReference type="ChEBI" id="CHEBI:30616"/>
        <dbReference type="ChEBI" id="CHEBI:33019"/>
        <dbReference type="ChEBI" id="CHEBI:57427"/>
        <dbReference type="ChEBI" id="CHEBI:78442"/>
        <dbReference type="ChEBI" id="CHEBI:78494"/>
        <dbReference type="ChEBI" id="CHEBI:456215"/>
        <dbReference type="EC" id="6.1.1.4"/>
    </reaction>
</comment>
<keyword evidence="7 9" id="KW-0030">Aminoacyl-tRNA synthetase</keyword>
<dbReference type="GO" id="GO:0005829">
    <property type="term" value="C:cytosol"/>
    <property type="evidence" value="ECO:0007669"/>
    <property type="project" value="TreeGrafter"/>
</dbReference>
<dbReference type="SUPFAM" id="SSF50677">
    <property type="entry name" value="ValRS/IleRS/LeuRS editing domain"/>
    <property type="match status" value="1"/>
</dbReference>
<dbReference type="Pfam" id="PF08264">
    <property type="entry name" value="Anticodon_1"/>
    <property type="match status" value="1"/>
</dbReference>
<dbReference type="InterPro" id="IPR002302">
    <property type="entry name" value="Leu-tRNA-ligase"/>
</dbReference>
<dbReference type="Gene3D" id="3.40.50.620">
    <property type="entry name" value="HUPs"/>
    <property type="match status" value="2"/>
</dbReference>
<sequence>MQEKYSFAEIEPKWQERWLREKAFRAGEDTGKPKYYALAMFPYPSGNLHIGHVRNYSIVDVIARFKRMQGYNVLHPIGWDAFGLPAENAAIKNQTPPAEWTWKNIANMRRQLRSMGISYDWDREVATCHPGYYQWTQWMFLEFYKHGLVYKKKAAVNWCPSCATVLANEQVVDGACERCETPVTKKDLEQWFFKITAYADVLLEDLEKLPGWPEKVKTMQRNWIGRSEGVEAEFALEGGKDRVAVYTTRIDTIFGVTYLVLAPEHPLVRQLVRGSDYEQPVLDFIEKMKGLNEISRTSNEVEKEGLFTGRYCLNPMNGKRIPIWIANYVLVDYGTGAVMGVPAHDQRDFEFAAKYALPIVRVILPEGMDPGEKDVPLTAAYTEEGTMVNSGAFDGLGNEEAWERMADAMAEKGLGKRRVNFRLRDWLISRQRYWGAPIPMVYCDHCGTVPVPEEDLPVLLPEDVVFKAGENPLTSSSTFIHTQCPRCGSPARRETDTMDTFVCSSWYYLRYTDPRNEKRPFAREEAARWLNVDQYVGGVEHAILHLLYSRFFTKALRDFGYLQVDEPFQNLLTQGMVCMDGSKMSKSKGNIVSPEEIINRFGADTARLFILFAAPPERDLEWSEQGVEGCYRFLNRVWRLAAQYEDIPRAGGQARGTRPGGREVRPDRLAPDGRTEPVAAAAGWANGANPDPAAKAMRRQTHLTIQKVTHDIGQRFNFNTAISAIMELVNALYLYKEKKEADPAVAEEALESILILLAPFAPHITEEIWSEFGHEDSIHAQPWPQVDEAALAQEEVTVVLQVNGKVRERIQVPAGIDAAALEARVRSLPRLQEWTQGKRVLKVITVPGKLVNLVVK</sequence>
<dbReference type="EMBL" id="LR746496">
    <property type="protein sequence ID" value="CAA7599393.1"/>
    <property type="molecule type" value="Genomic_DNA"/>
</dbReference>
<dbReference type="InterPro" id="IPR001412">
    <property type="entry name" value="aa-tRNA-synth_I_CS"/>
</dbReference>
<evidence type="ECO:0000313" key="17">
    <source>
        <dbReference type="EMBL" id="CEJ06801.1"/>
    </source>
</evidence>
<dbReference type="PRINTS" id="PR00985">
    <property type="entry name" value="TRNASYNTHLEU"/>
</dbReference>
<dbReference type="GO" id="GO:0006429">
    <property type="term" value="P:leucyl-tRNA aminoacylation"/>
    <property type="evidence" value="ECO:0007669"/>
    <property type="project" value="UniProtKB-UniRule"/>
</dbReference>
<evidence type="ECO:0000256" key="7">
    <source>
        <dbReference type="ARBA" id="ARBA00023146"/>
    </source>
</evidence>
<dbReference type="CDD" id="cd00812">
    <property type="entry name" value="LeuRS_core"/>
    <property type="match status" value="1"/>
</dbReference>
<reference evidence="16" key="2">
    <citation type="submission" date="2020-01" db="EMBL/GenBank/DDBJ databases">
        <authorList>
            <person name="Hornung B."/>
        </authorList>
    </citation>
    <scope>NUCLEOTIDE SEQUENCE</scope>
    <source>
        <strain evidence="16">PacBioINE</strain>
    </source>
</reference>
<feature type="domain" description="Methionyl/Valyl/Leucyl/Isoleucyl-tRNA synthetase anticodon-binding" evidence="13">
    <location>
        <begin position="695"/>
        <end position="817"/>
    </location>
</feature>
<dbReference type="GO" id="GO:0005524">
    <property type="term" value="F:ATP binding"/>
    <property type="evidence" value="ECO:0007669"/>
    <property type="project" value="UniProtKB-UniRule"/>
</dbReference>
<evidence type="ECO:0000256" key="11">
    <source>
        <dbReference type="SAM" id="MobiDB-lite"/>
    </source>
</evidence>
<dbReference type="SUPFAM" id="SSF47323">
    <property type="entry name" value="Anticodon-binding domain of a subclass of class I aminoacyl-tRNA synthetases"/>
    <property type="match status" value="1"/>
</dbReference>
<feature type="domain" description="Methionyl/Leucyl tRNA synthetase" evidence="14">
    <location>
        <begin position="40"/>
        <end position="182"/>
    </location>
</feature>
<dbReference type="EMBL" id="CDGJ01000033">
    <property type="protein sequence ID" value="CEJ06801.1"/>
    <property type="molecule type" value="Genomic_DNA"/>
</dbReference>
<dbReference type="KEGG" id="aacx:DEACI_0015"/>
<keyword evidence="3 9" id="KW-0436">Ligase</keyword>
<dbReference type="InterPro" id="IPR009080">
    <property type="entry name" value="tRNAsynth_Ia_anticodon-bd"/>
</dbReference>
<organism evidence="16">
    <name type="scientific">Acididesulfobacillus acetoxydans</name>
    <dbReference type="NCBI Taxonomy" id="1561005"/>
    <lineage>
        <taxon>Bacteria</taxon>
        <taxon>Bacillati</taxon>
        <taxon>Bacillota</taxon>
        <taxon>Clostridia</taxon>
        <taxon>Eubacteriales</taxon>
        <taxon>Peptococcaceae</taxon>
        <taxon>Acididesulfobacillus</taxon>
    </lineage>
</organism>
<dbReference type="InterPro" id="IPR002300">
    <property type="entry name" value="aa-tRNA-synth_Ia"/>
</dbReference>
<gene>
    <name evidence="9" type="primary">leuS</name>
    <name evidence="16" type="ORF">DEACI_0015</name>
    <name evidence="17" type="ORF">DEACI_1252</name>
</gene>
<evidence type="ECO:0000256" key="2">
    <source>
        <dbReference type="ARBA" id="ARBA00022490"/>
    </source>
</evidence>
<evidence type="ECO:0000256" key="5">
    <source>
        <dbReference type="ARBA" id="ARBA00022840"/>
    </source>
</evidence>
<name>A0A8S0VVF4_9FIRM</name>
<dbReference type="Gene3D" id="1.10.730.10">
    <property type="entry name" value="Isoleucyl-tRNA Synthetase, Domain 1"/>
    <property type="match status" value="1"/>
</dbReference>
<dbReference type="GO" id="GO:0002161">
    <property type="term" value="F:aminoacyl-tRNA deacylase activity"/>
    <property type="evidence" value="ECO:0007669"/>
    <property type="project" value="InterPro"/>
</dbReference>
<accession>A0A8S0VVF4</accession>
<keyword evidence="5 9" id="KW-0067">ATP-binding</keyword>
<comment type="subcellular location">
    <subcellularLocation>
        <location evidence="9">Cytoplasm</location>
    </subcellularLocation>
</comment>
<dbReference type="InterPro" id="IPR009008">
    <property type="entry name" value="Val/Leu/Ile-tRNA-synth_edit"/>
</dbReference>
<dbReference type="SUPFAM" id="SSF52374">
    <property type="entry name" value="Nucleotidylyl transferase"/>
    <property type="match status" value="1"/>
</dbReference>
<evidence type="ECO:0000259" key="13">
    <source>
        <dbReference type="Pfam" id="PF08264"/>
    </source>
</evidence>
<evidence type="ECO:0000256" key="1">
    <source>
        <dbReference type="ARBA" id="ARBA00005594"/>
    </source>
</evidence>
<feature type="domain" description="Aminoacyl-tRNA synthetase class Ia" evidence="12">
    <location>
        <begin position="423"/>
        <end position="623"/>
    </location>
</feature>
<dbReference type="InterPro" id="IPR013155">
    <property type="entry name" value="M/V/L/I-tRNA-synth_anticd-bd"/>
</dbReference>
<reference evidence="17" key="1">
    <citation type="submission" date="2014-11" db="EMBL/GenBank/DDBJ databases">
        <authorList>
            <person name="Hornung B.V."/>
        </authorList>
    </citation>
    <scope>NUCLEOTIDE SEQUENCE</scope>
    <source>
        <strain evidence="17">INE</strain>
    </source>
</reference>
<proteinExistence type="inferred from homology"/>
<keyword evidence="4 9" id="KW-0547">Nucleotide-binding</keyword>
<dbReference type="FunFam" id="3.40.50.620:FF:000056">
    <property type="entry name" value="Leucine--tRNA ligase"/>
    <property type="match status" value="1"/>
</dbReference>